<keyword evidence="12 19" id="KW-1133">Transmembrane helix</keyword>
<evidence type="ECO:0000256" key="15">
    <source>
        <dbReference type="ARBA" id="ARBA00023128"/>
    </source>
</evidence>
<keyword evidence="16 19" id="KW-0472">Membrane</keyword>
<evidence type="ECO:0000256" key="1">
    <source>
        <dbReference type="ARBA" id="ARBA00003257"/>
    </source>
</evidence>
<comment type="subcellular location">
    <subcellularLocation>
        <location evidence="2">Mitochondrion inner membrane</location>
        <topology evidence="2">Multi-pass membrane protein</topology>
    </subcellularLocation>
</comment>
<evidence type="ECO:0000259" key="20">
    <source>
        <dbReference type="Pfam" id="PF00361"/>
    </source>
</evidence>
<dbReference type="PANTHER" id="PTHR46552:SF1">
    <property type="entry name" value="NADH-UBIQUINONE OXIDOREDUCTASE CHAIN 2"/>
    <property type="match status" value="1"/>
</dbReference>
<keyword evidence="15 21" id="KW-0496">Mitochondrion</keyword>
<keyword evidence="7" id="KW-0679">Respiratory chain</keyword>
<feature type="transmembrane region" description="Helical" evidence="19">
    <location>
        <begin position="134"/>
        <end position="157"/>
    </location>
</feature>
<dbReference type="EMBL" id="MG923500">
    <property type="protein sequence ID" value="AZL93296.1"/>
    <property type="molecule type" value="Genomic_DNA"/>
</dbReference>
<evidence type="ECO:0000256" key="17">
    <source>
        <dbReference type="ARBA" id="ARBA00031028"/>
    </source>
</evidence>
<feature type="transmembrane region" description="Helical" evidence="19">
    <location>
        <begin position="7"/>
        <end position="24"/>
    </location>
</feature>
<comment type="catalytic activity">
    <reaction evidence="18">
        <text>a ubiquinone + NADH + 5 H(+)(in) = a ubiquinol + NAD(+) + 4 H(+)(out)</text>
        <dbReference type="Rhea" id="RHEA:29091"/>
        <dbReference type="Rhea" id="RHEA-COMP:9565"/>
        <dbReference type="Rhea" id="RHEA-COMP:9566"/>
        <dbReference type="ChEBI" id="CHEBI:15378"/>
        <dbReference type="ChEBI" id="CHEBI:16389"/>
        <dbReference type="ChEBI" id="CHEBI:17976"/>
        <dbReference type="ChEBI" id="CHEBI:57540"/>
        <dbReference type="ChEBI" id="CHEBI:57945"/>
        <dbReference type="EC" id="7.1.1.2"/>
    </reaction>
</comment>
<feature type="transmembrane region" description="Helical" evidence="19">
    <location>
        <begin position="231"/>
        <end position="251"/>
    </location>
</feature>
<keyword evidence="11" id="KW-0249">Electron transport</keyword>
<feature type="domain" description="NADH:quinone oxidoreductase/Mrp antiporter transmembrane" evidence="20">
    <location>
        <begin position="25"/>
        <end position="278"/>
    </location>
</feature>
<evidence type="ECO:0000256" key="18">
    <source>
        <dbReference type="ARBA" id="ARBA00049551"/>
    </source>
</evidence>
<name>A0A3Q8UA33_9HYME</name>
<feature type="transmembrane region" description="Helical" evidence="19">
    <location>
        <begin position="194"/>
        <end position="219"/>
    </location>
</feature>
<feature type="transmembrane region" description="Helical" evidence="19">
    <location>
        <begin position="312"/>
        <end position="331"/>
    </location>
</feature>
<feature type="transmembrane region" description="Helical" evidence="19">
    <location>
        <begin position="60"/>
        <end position="78"/>
    </location>
</feature>
<evidence type="ECO:0000256" key="12">
    <source>
        <dbReference type="ARBA" id="ARBA00022989"/>
    </source>
</evidence>
<dbReference type="GO" id="GO:0008137">
    <property type="term" value="F:NADH dehydrogenase (ubiquinone) activity"/>
    <property type="evidence" value="ECO:0007669"/>
    <property type="project" value="UniProtKB-EC"/>
</dbReference>
<feature type="transmembrane region" description="Helical" evidence="19">
    <location>
        <begin position="263"/>
        <end position="291"/>
    </location>
</feature>
<proteinExistence type="inferred from homology"/>
<dbReference type="EC" id="7.1.1.2" evidence="4"/>
<keyword evidence="9" id="KW-0999">Mitochondrion inner membrane</keyword>
<evidence type="ECO:0000256" key="13">
    <source>
        <dbReference type="ARBA" id="ARBA00023027"/>
    </source>
</evidence>
<evidence type="ECO:0000256" key="9">
    <source>
        <dbReference type="ARBA" id="ARBA00022792"/>
    </source>
</evidence>
<evidence type="ECO:0000256" key="10">
    <source>
        <dbReference type="ARBA" id="ARBA00022967"/>
    </source>
</evidence>
<keyword evidence="14" id="KW-0830">Ubiquinone</keyword>
<evidence type="ECO:0000256" key="3">
    <source>
        <dbReference type="ARBA" id="ARBA00007012"/>
    </source>
</evidence>
<dbReference type="Pfam" id="PF00361">
    <property type="entry name" value="Proton_antipo_M"/>
    <property type="match status" value="1"/>
</dbReference>
<protein>
    <recommendedName>
        <fullName evidence="5">NADH-ubiquinone oxidoreductase chain 2</fullName>
        <ecNumber evidence="4">7.1.1.2</ecNumber>
    </recommendedName>
    <alternativeName>
        <fullName evidence="17">NADH dehydrogenase subunit 2</fullName>
    </alternativeName>
</protein>
<dbReference type="GO" id="GO:0005743">
    <property type="term" value="C:mitochondrial inner membrane"/>
    <property type="evidence" value="ECO:0007669"/>
    <property type="project" value="UniProtKB-SubCell"/>
</dbReference>
<evidence type="ECO:0000256" key="7">
    <source>
        <dbReference type="ARBA" id="ARBA00022660"/>
    </source>
</evidence>
<evidence type="ECO:0000256" key="14">
    <source>
        <dbReference type="ARBA" id="ARBA00023075"/>
    </source>
</evidence>
<keyword evidence="10" id="KW-1278">Translocase</keyword>
<feature type="transmembrane region" description="Helical" evidence="19">
    <location>
        <begin position="30"/>
        <end position="48"/>
    </location>
</feature>
<evidence type="ECO:0000313" key="21">
    <source>
        <dbReference type="EMBL" id="AZL93296.1"/>
    </source>
</evidence>
<evidence type="ECO:0000256" key="8">
    <source>
        <dbReference type="ARBA" id="ARBA00022692"/>
    </source>
</evidence>
<evidence type="ECO:0000256" key="11">
    <source>
        <dbReference type="ARBA" id="ARBA00022982"/>
    </source>
</evidence>
<reference evidence="21" key="1">
    <citation type="journal article" date="2018" name="Mol. Phylogenet. Evol.">
        <title>Mitochondrial phylogenomics of the Hymenoptera.</title>
        <authorList>
            <person name="Tang P."/>
            <person name="Zhu J.C."/>
            <person name="Zheng B.Y."/>
            <person name="Wei S.J."/>
            <person name="Sharkey M."/>
            <person name="Chen X.X."/>
            <person name="Vogler A.P."/>
        </authorList>
    </citation>
    <scope>NUCLEOTIDE SEQUENCE</scope>
</reference>
<evidence type="ECO:0000256" key="2">
    <source>
        <dbReference type="ARBA" id="ARBA00004448"/>
    </source>
</evidence>
<evidence type="ECO:0000256" key="19">
    <source>
        <dbReference type="SAM" id="Phobius"/>
    </source>
</evidence>
<sequence length="332" mass="40246">MFNKFIWIYIFPILFISPILSLSMNSWFSIWISLELNLMMFIPLIIFFNKYHKELAIKYFIVQAFSSSMLIIFSNMLMMFNSNFYLTWINLMINMSLLIKIGAPPFHSWFVKLMSNFNWLNCLILSTWQKIIPFIMLSYSFSPLIIFISVILSSLIGSIFGTNHSSLRLIFSYSSINHISWLLMNILINENSWIFYFFTYFILNFSVMMIFHQFNIYYMNQILFINKKFKYIIFFNFFSLSSLPPMYGFMIKWFSIFILFQKLFYTVVMILIFLSLFTFLFYTRIIIYILTMYKNENKLSIFNKMLSLNNSSFFYISIMFFFNLWILNIWLI</sequence>
<evidence type="ECO:0000256" key="16">
    <source>
        <dbReference type="ARBA" id="ARBA00023136"/>
    </source>
</evidence>
<accession>A0A3Q8UA33</accession>
<dbReference type="GO" id="GO:0006120">
    <property type="term" value="P:mitochondrial electron transport, NADH to ubiquinone"/>
    <property type="evidence" value="ECO:0007669"/>
    <property type="project" value="TreeGrafter"/>
</dbReference>
<keyword evidence="6" id="KW-0813">Transport</keyword>
<evidence type="ECO:0000256" key="6">
    <source>
        <dbReference type="ARBA" id="ARBA00022448"/>
    </source>
</evidence>
<geneLocation type="mitochondrion" evidence="21"/>
<dbReference type="PANTHER" id="PTHR46552">
    <property type="entry name" value="NADH-UBIQUINONE OXIDOREDUCTASE CHAIN 2"/>
    <property type="match status" value="1"/>
</dbReference>
<evidence type="ECO:0000256" key="4">
    <source>
        <dbReference type="ARBA" id="ARBA00012944"/>
    </source>
</evidence>
<dbReference type="InterPro" id="IPR050175">
    <property type="entry name" value="Complex_I_Subunit_2"/>
</dbReference>
<organism evidence="21">
    <name type="scientific">Hypsicera sp. ZJUH_2016019</name>
    <dbReference type="NCBI Taxonomy" id="2491161"/>
    <lineage>
        <taxon>Eukaryota</taxon>
        <taxon>Metazoa</taxon>
        <taxon>Ecdysozoa</taxon>
        <taxon>Arthropoda</taxon>
        <taxon>Hexapoda</taxon>
        <taxon>Insecta</taxon>
        <taxon>Pterygota</taxon>
        <taxon>Neoptera</taxon>
        <taxon>Endopterygota</taxon>
        <taxon>Hymenoptera</taxon>
        <taxon>Apocrita</taxon>
        <taxon>Ichneumonoidea</taxon>
        <taxon>Ichneumonidae</taxon>
        <taxon>Metopiinae</taxon>
        <taxon>Hypsicera</taxon>
    </lineage>
</organism>
<keyword evidence="8 19" id="KW-0812">Transmembrane</keyword>
<dbReference type="InterPro" id="IPR001750">
    <property type="entry name" value="ND/Mrp_TM"/>
</dbReference>
<gene>
    <name evidence="21" type="primary">nad2</name>
</gene>
<keyword evidence="13" id="KW-0520">NAD</keyword>
<comment type="similarity">
    <text evidence="3">Belongs to the complex I subunit 2 family.</text>
</comment>
<evidence type="ECO:0000256" key="5">
    <source>
        <dbReference type="ARBA" id="ARBA00021008"/>
    </source>
</evidence>
<feature type="transmembrane region" description="Helical" evidence="19">
    <location>
        <begin position="84"/>
        <end position="102"/>
    </location>
</feature>
<comment type="function">
    <text evidence="1">Core subunit of the mitochondrial membrane respiratory chain NADH dehydrogenase (Complex I) that is believed to belong to the minimal assembly required for catalysis. Complex I functions in the transfer of electrons from NADH to the respiratory chain. The immediate electron acceptor for the enzyme is believed to be ubiquinone.</text>
</comment>
<dbReference type="AlphaFoldDB" id="A0A3Q8UA33"/>